<evidence type="ECO:0000256" key="1">
    <source>
        <dbReference type="ARBA" id="ARBA00009505"/>
    </source>
</evidence>
<evidence type="ECO:0000256" key="2">
    <source>
        <dbReference type="RuleBase" id="RU365003"/>
    </source>
</evidence>
<evidence type="ECO:0000313" key="5">
    <source>
        <dbReference type="Proteomes" id="UP000218811"/>
    </source>
</evidence>
<reference evidence="4 5" key="1">
    <citation type="journal article" date="2012" name="Science">
        <title>The Paleozoic origin of enzymatic lignin decomposition reconstructed from 31 fungal genomes.</title>
        <authorList>
            <person name="Floudas D."/>
            <person name="Binder M."/>
            <person name="Riley R."/>
            <person name="Barry K."/>
            <person name="Blanchette R.A."/>
            <person name="Henrissat B."/>
            <person name="Martinez A.T."/>
            <person name="Otillar R."/>
            <person name="Spatafora J.W."/>
            <person name="Yadav J.S."/>
            <person name="Aerts A."/>
            <person name="Benoit I."/>
            <person name="Boyd A."/>
            <person name="Carlson A."/>
            <person name="Copeland A."/>
            <person name="Coutinho P.M."/>
            <person name="de Vries R.P."/>
            <person name="Ferreira P."/>
            <person name="Findley K."/>
            <person name="Foster B."/>
            <person name="Gaskell J."/>
            <person name="Glotzer D."/>
            <person name="Gorecki P."/>
            <person name="Heitman J."/>
            <person name="Hesse C."/>
            <person name="Hori C."/>
            <person name="Igarashi K."/>
            <person name="Jurgens J.A."/>
            <person name="Kallen N."/>
            <person name="Kersten P."/>
            <person name="Kohler A."/>
            <person name="Kuees U."/>
            <person name="Kumar T.K.A."/>
            <person name="Kuo A."/>
            <person name="LaButti K."/>
            <person name="Larrondo L.F."/>
            <person name="Lindquist E."/>
            <person name="Ling A."/>
            <person name="Lombard V."/>
            <person name="Lucas S."/>
            <person name="Lundell T."/>
            <person name="Martin R."/>
            <person name="McLaughlin D.J."/>
            <person name="Morgenstern I."/>
            <person name="Morin E."/>
            <person name="Murat C."/>
            <person name="Nagy L.G."/>
            <person name="Nolan M."/>
            <person name="Ohm R.A."/>
            <person name="Patyshakuliyeva A."/>
            <person name="Rokas A."/>
            <person name="Ruiz-Duenas F.J."/>
            <person name="Sabat G."/>
            <person name="Salamov A."/>
            <person name="Samejima M."/>
            <person name="Schmutz J."/>
            <person name="Slot J.C."/>
            <person name="St John F."/>
            <person name="Stenlid J."/>
            <person name="Sun H."/>
            <person name="Sun S."/>
            <person name="Syed K."/>
            <person name="Tsang A."/>
            <person name="Wiebenga A."/>
            <person name="Young D."/>
            <person name="Pisabarro A."/>
            <person name="Eastwood D.C."/>
            <person name="Martin F."/>
            <person name="Cullen D."/>
            <person name="Grigoriev I.V."/>
            <person name="Hibbett D.S."/>
        </authorList>
    </citation>
    <scope>NUCLEOTIDE SEQUENCE [LARGE SCALE GENOMIC DNA]</scope>
    <source>
        <strain evidence="4 5">MD-104</strain>
    </source>
</reference>
<dbReference type="OrthoDB" id="2021143at2759"/>
<dbReference type="InterPro" id="IPR013919">
    <property type="entry name" value="Pex16"/>
</dbReference>
<keyword evidence="5" id="KW-1185">Reference proteome</keyword>
<dbReference type="PANTHER" id="PTHR13299:SF0">
    <property type="entry name" value="PEROXISOMAL MEMBRANE PROTEIN PEX16"/>
    <property type="match status" value="1"/>
</dbReference>
<dbReference type="EMBL" id="KB467831">
    <property type="protein sequence ID" value="PCH33687.1"/>
    <property type="molecule type" value="Genomic_DNA"/>
</dbReference>
<sequence length="364" mass="41737">MPSALAHYEAFLIKNVSTISSLESTLRSVTWILPGRFRDAELASETVTAVLNVMSMYHDTLLAKVVQADPKYKSLIPPSPHTRYTRAWSEQDWRYKWAARTLQLIRFTELLLEMGLRRKTSSLNRWRGIVLLEIIKATLRLVLLQITRRPVLTPPIPEREIDPSSLPPDSDTSSPTLAPSSPPSSLPETPEHLRNNHVPLPVHPLLTPPPPTKSPDPIEDYLLPKALTTSTVKTPTNLVQPLKSPKDWLAEVVYILRPLVYAIMLFRDRKTNRPLMTVLIMEFVSRNLRRLPSRSASLERSEYALRDRDILWYLMRGSIWQSWTRPKLEAFADKTAHAPLLGLFSAFIRDWIPLIEGYHYYTAP</sequence>
<keyword evidence="2" id="KW-0576">Peroxisome</keyword>
<dbReference type="PANTHER" id="PTHR13299">
    <property type="entry name" value="PEROXISOMAL MEMBRANE PROTEIN PEX16"/>
    <property type="match status" value="1"/>
</dbReference>
<proteinExistence type="inferred from homology"/>
<dbReference type="AlphaFoldDB" id="A0A2H3JCK8"/>
<dbReference type="Pfam" id="PF08610">
    <property type="entry name" value="Pex16"/>
    <property type="match status" value="1"/>
</dbReference>
<dbReference type="GO" id="GO:0007031">
    <property type="term" value="P:peroxisome organization"/>
    <property type="evidence" value="ECO:0007669"/>
    <property type="project" value="UniProtKB-KW"/>
</dbReference>
<dbReference type="GO" id="GO:0005778">
    <property type="term" value="C:peroxisomal membrane"/>
    <property type="evidence" value="ECO:0007669"/>
    <property type="project" value="UniProtKB-SubCell"/>
</dbReference>
<feature type="compositionally biased region" description="Low complexity" evidence="3">
    <location>
        <begin position="163"/>
        <end position="179"/>
    </location>
</feature>
<name>A0A2H3JCK8_WOLCO</name>
<dbReference type="Proteomes" id="UP000218811">
    <property type="component" value="Unassembled WGS sequence"/>
</dbReference>
<keyword evidence="2" id="KW-0962">Peroxisome biogenesis</keyword>
<dbReference type="STRING" id="742152.A0A2H3JCK8"/>
<protein>
    <recommendedName>
        <fullName evidence="2">Peroxisomal membrane protein PEX16</fullName>
    </recommendedName>
</protein>
<organism evidence="4 5">
    <name type="scientific">Wolfiporia cocos (strain MD-104)</name>
    <name type="common">Brown rot fungus</name>
    <dbReference type="NCBI Taxonomy" id="742152"/>
    <lineage>
        <taxon>Eukaryota</taxon>
        <taxon>Fungi</taxon>
        <taxon>Dikarya</taxon>
        <taxon>Basidiomycota</taxon>
        <taxon>Agaricomycotina</taxon>
        <taxon>Agaricomycetes</taxon>
        <taxon>Polyporales</taxon>
        <taxon>Phaeolaceae</taxon>
        <taxon>Wolfiporia</taxon>
    </lineage>
</organism>
<dbReference type="OMA" id="PTWQSTY"/>
<evidence type="ECO:0000256" key="3">
    <source>
        <dbReference type="SAM" id="MobiDB-lite"/>
    </source>
</evidence>
<gene>
    <name evidence="4" type="ORF">WOLCODRAFT_22176</name>
</gene>
<comment type="subcellular location">
    <subcellularLocation>
        <location evidence="2">Peroxisome membrane</location>
    </subcellularLocation>
</comment>
<comment type="similarity">
    <text evidence="1 2">Belongs to the peroxin-16 family.</text>
</comment>
<accession>A0A2H3JCK8</accession>
<feature type="region of interest" description="Disordered" evidence="3">
    <location>
        <begin position="154"/>
        <end position="220"/>
    </location>
</feature>
<evidence type="ECO:0000313" key="4">
    <source>
        <dbReference type="EMBL" id="PCH33687.1"/>
    </source>
</evidence>